<dbReference type="EMBL" id="GL876967">
    <property type="protein sequence ID" value="KLU84262.1"/>
    <property type="molecule type" value="Genomic_DNA"/>
</dbReference>
<feature type="transmembrane region" description="Helical" evidence="2">
    <location>
        <begin position="12"/>
        <end position="34"/>
    </location>
</feature>
<accession>A0A0C4DTN6</accession>
<keyword evidence="2" id="KW-0472">Membrane</keyword>
<feature type="region of interest" description="Disordered" evidence="1">
    <location>
        <begin position="381"/>
        <end position="634"/>
    </location>
</feature>
<feature type="compositionally biased region" description="Low complexity" evidence="1">
    <location>
        <begin position="294"/>
        <end position="313"/>
    </location>
</feature>
<sequence length="817" mass="91060">MCSSWECMNQATQFGIVFSVIFTALTIIFLYWYLVLKQRQPPDGSGDVEVVEIELPCPGRAEEGARLQWRNYEGQDTATRAPANIFFFTQPQIIRPPKPRRQIEYRQAHEDEPEDRQAHSEEDTLGQESPPPSRRRKPKKPNNPSPQPPTKTLPPFTYHAGFPEYNPASPSASAQSHEQRPVWANYHWQSPPWTWQQQQQLQPQQQAQPGHASQPYHHTGSYQPSQPQMMYWYQVAQRPANPHAPRAMPVSVQVPQVPQAFPQSLQQTVQSTHPGQFARLAQFTQTVQFTQPVQPTSIPQHTQPTQPAQQGTTRKSEATLSQQDFMGQPASSIHPPTALPAMSRTMRTNSIHTDQHGDEPVTRGASWWRRLIWRLPVTGRASTVDGSSTSRSLSTEASPSRSPSPAPRRSKRRFRSQETRHRDRRRPQDSPAADERISGSLSSRSRSPSRVRARGRVANGSRKHPRRYSESLGGDIPEPQSDHPDDRPSRRSSTPDFPDLSSLPSHTTLDSAEPPSSPSTKHGKNHSTRDRPYPERSGSIATDWRPQSHTQVTEPPEPTETPQISMTPSQAAVARDSIGRRPPAGIDRRVSFDEDPVSQSHTIEEISETTESAPGISEQREPPDNAQRVKLHPRIPAVEPRVLYVEASPSEQGRAGLASEPTKSEAGSSTVVVAKVDAGNGLAGADPEPGNDSIPRSTNQAQHRDRHVRDRRQTSSHRTSVGRRRRSDAASSDSGESYMPSPPKPFATQTFSGRTSITGRKFGRDSKLSVADSMEVQLSPDETVFPGQKIPPAKQRRGSEARGSSSTTFYRFRGSED</sequence>
<evidence type="ECO:0000313" key="3">
    <source>
        <dbReference type="EMBL" id="KLU84262.1"/>
    </source>
</evidence>
<keyword evidence="2" id="KW-1133">Transmembrane helix</keyword>
<feature type="region of interest" description="Disordered" evidence="1">
    <location>
        <begin position="294"/>
        <end position="320"/>
    </location>
</feature>
<reference evidence="3" key="3">
    <citation type="submission" date="2011-03" db="EMBL/GenBank/DDBJ databases">
        <title>Annotation of Magnaporthe poae ATCC 64411.</title>
        <authorList>
            <person name="Ma L.-J."/>
            <person name="Dead R."/>
            <person name="Young S.K."/>
            <person name="Zeng Q."/>
            <person name="Gargeya S."/>
            <person name="Fitzgerald M."/>
            <person name="Haas B."/>
            <person name="Abouelleil A."/>
            <person name="Alvarado L."/>
            <person name="Arachchi H.M."/>
            <person name="Berlin A."/>
            <person name="Brown A."/>
            <person name="Chapman S.B."/>
            <person name="Chen Z."/>
            <person name="Dunbar C."/>
            <person name="Freedman E."/>
            <person name="Gearin G."/>
            <person name="Gellesch M."/>
            <person name="Goldberg J."/>
            <person name="Griggs A."/>
            <person name="Gujja S."/>
            <person name="Heiman D."/>
            <person name="Howarth C."/>
            <person name="Larson L."/>
            <person name="Lui A."/>
            <person name="MacDonald P.J.P."/>
            <person name="Mehta T."/>
            <person name="Montmayeur A."/>
            <person name="Murphy C."/>
            <person name="Neiman D."/>
            <person name="Pearson M."/>
            <person name="Priest M."/>
            <person name="Roberts A."/>
            <person name="Saif S."/>
            <person name="Shea T."/>
            <person name="Shenoy N."/>
            <person name="Sisk P."/>
            <person name="Stolte C."/>
            <person name="Sykes S."/>
            <person name="Yandava C."/>
            <person name="Wortman J."/>
            <person name="Nusbaum C."/>
            <person name="Birren B."/>
        </authorList>
    </citation>
    <scope>NUCLEOTIDE SEQUENCE</scope>
    <source>
        <strain evidence="3">ATCC 64411</strain>
    </source>
</reference>
<evidence type="ECO:0000256" key="2">
    <source>
        <dbReference type="SAM" id="Phobius"/>
    </source>
</evidence>
<feature type="region of interest" description="Disordered" evidence="1">
    <location>
        <begin position="194"/>
        <end position="223"/>
    </location>
</feature>
<feature type="region of interest" description="Disordered" evidence="1">
    <location>
        <begin position="107"/>
        <end position="180"/>
    </location>
</feature>
<dbReference type="EMBL" id="ADBL01000792">
    <property type="status" value="NOT_ANNOTATED_CDS"/>
    <property type="molecule type" value="Genomic_DNA"/>
</dbReference>
<dbReference type="Proteomes" id="UP000011715">
    <property type="component" value="Unassembled WGS sequence"/>
</dbReference>
<reference evidence="5" key="1">
    <citation type="submission" date="2010-05" db="EMBL/GenBank/DDBJ databases">
        <title>The genome sequence of Magnaporthe poae strain ATCC 64411.</title>
        <authorList>
            <person name="Ma L.-J."/>
            <person name="Dead R."/>
            <person name="Young S."/>
            <person name="Zeng Q."/>
            <person name="Koehrsen M."/>
            <person name="Alvarado L."/>
            <person name="Berlin A."/>
            <person name="Chapman S.B."/>
            <person name="Chen Z."/>
            <person name="Freedman E."/>
            <person name="Gellesch M."/>
            <person name="Goldberg J."/>
            <person name="Griggs A."/>
            <person name="Gujja S."/>
            <person name="Heilman E.R."/>
            <person name="Heiman D."/>
            <person name="Hepburn T."/>
            <person name="Howarth C."/>
            <person name="Jen D."/>
            <person name="Larson L."/>
            <person name="Mehta T."/>
            <person name="Neiman D."/>
            <person name="Pearson M."/>
            <person name="Roberts A."/>
            <person name="Saif S."/>
            <person name="Shea T."/>
            <person name="Shenoy N."/>
            <person name="Sisk P."/>
            <person name="Stolte C."/>
            <person name="Sykes S."/>
            <person name="Walk T."/>
            <person name="White J."/>
            <person name="Yandava C."/>
            <person name="Haas B."/>
            <person name="Nusbaum C."/>
            <person name="Birren B."/>
        </authorList>
    </citation>
    <scope>NUCLEOTIDE SEQUENCE [LARGE SCALE GENOMIC DNA]</scope>
    <source>
        <strain evidence="5">ATCC 64411 / 73-15</strain>
    </source>
</reference>
<name>A0A0C4DTN6_MAGP6</name>
<dbReference type="eggNOG" id="ENOG502RMP9">
    <property type="taxonomic scope" value="Eukaryota"/>
</dbReference>
<feature type="region of interest" description="Disordered" evidence="1">
    <location>
        <begin position="646"/>
        <end position="817"/>
    </location>
</feature>
<protein>
    <submittedName>
        <fullName evidence="3 4">Uncharacterized protein</fullName>
    </submittedName>
</protein>
<feature type="compositionally biased region" description="Basic and acidic residues" evidence="1">
    <location>
        <begin position="480"/>
        <end position="489"/>
    </location>
</feature>
<feature type="compositionally biased region" description="Polar residues" evidence="1">
    <location>
        <begin position="747"/>
        <end position="758"/>
    </location>
</feature>
<feature type="compositionally biased region" description="Low complexity" evidence="1">
    <location>
        <begin position="194"/>
        <end position="215"/>
    </location>
</feature>
<dbReference type="OrthoDB" id="5236168at2759"/>
<evidence type="ECO:0000313" key="4">
    <source>
        <dbReference type="EnsemblFungi" id="MAPG_03307T0"/>
    </source>
</evidence>
<organism evidence="4 5">
    <name type="scientific">Magnaporthiopsis poae (strain ATCC 64411 / 73-15)</name>
    <name type="common">Kentucky bluegrass fungus</name>
    <name type="synonym">Magnaporthe poae</name>
    <dbReference type="NCBI Taxonomy" id="644358"/>
    <lineage>
        <taxon>Eukaryota</taxon>
        <taxon>Fungi</taxon>
        <taxon>Dikarya</taxon>
        <taxon>Ascomycota</taxon>
        <taxon>Pezizomycotina</taxon>
        <taxon>Sordariomycetes</taxon>
        <taxon>Sordariomycetidae</taxon>
        <taxon>Magnaporthales</taxon>
        <taxon>Magnaporthaceae</taxon>
        <taxon>Magnaporthiopsis</taxon>
    </lineage>
</organism>
<dbReference type="VEuPathDB" id="FungiDB:MAPG_03307"/>
<keyword evidence="5" id="KW-1185">Reference proteome</keyword>
<feature type="compositionally biased region" description="Low complexity" evidence="1">
    <location>
        <begin position="381"/>
        <end position="403"/>
    </location>
</feature>
<evidence type="ECO:0000256" key="1">
    <source>
        <dbReference type="SAM" id="MobiDB-lite"/>
    </source>
</evidence>
<feature type="compositionally biased region" description="Basic residues" evidence="1">
    <location>
        <begin position="447"/>
        <end position="466"/>
    </location>
</feature>
<reference evidence="3" key="2">
    <citation type="submission" date="2010-05" db="EMBL/GenBank/DDBJ databases">
        <title>The Genome Sequence of Magnaporthe poae strain ATCC 64411.</title>
        <authorList>
            <consortium name="The Broad Institute Genome Sequencing Platform"/>
            <consortium name="Broad Institute Genome Sequencing Center for Infectious Disease"/>
            <person name="Ma L.-J."/>
            <person name="Dead R."/>
            <person name="Young S."/>
            <person name="Zeng Q."/>
            <person name="Koehrsen M."/>
            <person name="Alvarado L."/>
            <person name="Berlin A."/>
            <person name="Chapman S.B."/>
            <person name="Chen Z."/>
            <person name="Freedman E."/>
            <person name="Gellesch M."/>
            <person name="Goldberg J."/>
            <person name="Griggs A."/>
            <person name="Gujja S."/>
            <person name="Heilman E.R."/>
            <person name="Heiman D."/>
            <person name="Hepburn T."/>
            <person name="Howarth C."/>
            <person name="Jen D."/>
            <person name="Larson L."/>
            <person name="Mehta T."/>
            <person name="Neiman D."/>
            <person name="Pearson M."/>
            <person name="Roberts A."/>
            <person name="Saif S."/>
            <person name="Shea T."/>
            <person name="Shenoy N."/>
            <person name="Sisk P."/>
            <person name="Stolte C."/>
            <person name="Sykes S."/>
            <person name="Walk T."/>
            <person name="White J."/>
            <person name="Yandava C."/>
            <person name="Haas B."/>
            <person name="Nusbaum C."/>
            <person name="Birren B."/>
        </authorList>
    </citation>
    <scope>NUCLEOTIDE SEQUENCE</scope>
    <source>
        <strain evidence="3">ATCC 64411</strain>
    </source>
</reference>
<dbReference type="AlphaFoldDB" id="A0A0C4DTN6"/>
<proteinExistence type="predicted"/>
<reference evidence="4" key="4">
    <citation type="journal article" date="2015" name="G3 (Bethesda)">
        <title>Genome sequences of three phytopathogenic species of the Magnaporthaceae family of fungi.</title>
        <authorList>
            <person name="Okagaki L.H."/>
            <person name="Nunes C.C."/>
            <person name="Sailsbery J."/>
            <person name="Clay B."/>
            <person name="Brown D."/>
            <person name="John T."/>
            <person name="Oh Y."/>
            <person name="Young N."/>
            <person name="Fitzgerald M."/>
            <person name="Haas B.J."/>
            <person name="Zeng Q."/>
            <person name="Young S."/>
            <person name="Adiconis X."/>
            <person name="Fan L."/>
            <person name="Levin J.Z."/>
            <person name="Mitchell T.K."/>
            <person name="Okubara P.A."/>
            <person name="Farman M.L."/>
            <person name="Kohn L.M."/>
            <person name="Birren B."/>
            <person name="Ma L.-J."/>
            <person name="Dean R.A."/>
        </authorList>
    </citation>
    <scope>NUCLEOTIDE SEQUENCE</scope>
    <source>
        <strain evidence="4">ATCC 64411 / 73-15</strain>
    </source>
</reference>
<gene>
    <name evidence="3" type="ORF">MAPG_03307</name>
</gene>
<feature type="compositionally biased region" description="Basic and acidic residues" evidence="1">
    <location>
        <begin position="107"/>
        <end position="122"/>
    </location>
</feature>
<dbReference type="EnsemblFungi" id="MAPG_03307T0">
    <property type="protein sequence ID" value="MAPG_03307T0"/>
    <property type="gene ID" value="MAPG_03307"/>
</dbReference>
<reference evidence="4" key="5">
    <citation type="submission" date="2015-06" db="UniProtKB">
        <authorList>
            <consortium name="EnsemblFungi"/>
        </authorList>
    </citation>
    <scope>IDENTIFICATION</scope>
    <source>
        <strain evidence="4">ATCC 64411</strain>
    </source>
</reference>
<evidence type="ECO:0000313" key="5">
    <source>
        <dbReference type="Proteomes" id="UP000011715"/>
    </source>
</evidence>
<feature type="compositionally biased region" description="Pro residues" evidence="1">
    <location>
        <begin position="141"/>
        <end position="152"/>
    </location>
</feature>
<dbReference type="OMA" id="RAPANIF"/>
<keyword evidence="2" id="KW-0812">Transmembrane</keyword>